<proteinExistence type="predicted"/>
<reference evidence="2" key="2">
    <citation type="submission" date="2015-01" db="EMBL/GenBank/DDBJ databases">
        <title>Evolutionary Origins and Diversification of the Mycorrhizal Mutualists.</title>
        <authorList>
            <consortium name="DOE Joint Genome Institute"/>
            <consortium name="Mycorrhizal Genomics Consortium"/>
            <person name="Kohler A."/>
            <person name="Kuo A."/>
            <person name="Nagy L.G."/>
            <person name="Floudas D."/>
            <person name="Copeland A."/>
            <person name="Barry K.W."/>
            <person name="Cichocki N."/>
            <person name="Veneault-Fourrey C."/>
            <person name="LaButti K."/>
            <person name="Lindquist E.A."/>
            <person name="Lipzen A."/>
            <person name="Lundell T."/>
            <person name="Morin E."/>
            <person name="Murat C."/>
            <person name="Riley R."/>
            <person name="Ohm R."/>
            <person name="Sun H."/>
            <person name="Tunlid A."/>
            <person name="Henrissat B."/>
            <person name="Grigoriev I.V."/>
            <person name="Hibbett D.S."/>
            <person name="Martin F."/>
        </authorList>
    </citation>
    <scope>NUCLEOTIDE SEQUENCE [LARGE SCALE GENOMIC DNA]</scope>
    <source>
        <strain evidence="2">ATCC 200175</strain>
    </source>
</reference>
<evidence type="ECO:0000313" key="2">
    <source>
        <dbReference type="Proteomes" id="UP000053647"/>
    </source>
</evidence>
<dbReference type="Proteomes" id="UP000053647">
    <property type="component" value="Unassembled WGS sequence"/>
</dbReference>
<organism evidence="1 2">
    <name type="scientific">Paxillus involutus ATCC 200175</name>
    <dbReference type="NCBI Taxonomy" id="664439"/>
    <lineage>
        <taxon>Eukaryota</taxon>
        <taxon>Fungi</taxon>
        <taxon>Dikarya</taxon>
        <taxon>Basidiomycota</taxon>
        <taxon>Agaricomycotina</taxon>
        <taxon>Agaricomycetes</taxon>
        <taxon>Agaricomycetidae</taxon>
        <taxon>Boletales</taxon>
        <taxon>Paxilineae</taxon>
        <taxon>Paxillaceae</taxon>
        <taxon>Paxillus</taxon>
    </lineage>
</organism>
<evidence type="ECO:0000313" key="1">
    <source>
        <dbReference type="EMBL" id="KIJ08459.1"/>
    </source>
</evidence>
<dbReference type="HOGENOM" id="CLU_608454_0_0_1"/>
<name>A0A0C9SNV3_PAXIN</name>
<keyword evidence="2" id="KW-1185">Reference proteome</keyword>
<reference evidence="1 2" key="1">
    <citation type="submission" date="2014-06" db="EMBL/GenBank/DDBJ databases">
        <authorList>
            <consortium name="DOE Joint Genome Institute"/>
            <person name="Kuo A."/>
            <person name="Kohler A."/>
            <person name="Nagy L.G."/>
            <person name="Floudas D."/>
            <person name="Copeland A."/>
            <person name="Barry K.W."/>
            <person name="Cichocki N."/>
            <person name="Veneault-Fourrey C."/>
            <person name="LaButti K."/>
            <person name="Lindquist E.A."/>
            <person name="Lipzen A."/>
            <person name="Lundell T."/>
            <person name="Morin E."/>
            <person name="Murat C."/>
            <person name="Sun H."/>
            <person name="Tunlid A."/>
            <person name="Henrissat B."/>
            <person name="Grigoriev I.V."/>
            <person name="Hibbett D.S."/>
            <person name="Martin F."/>
            <person name="Nordberg H.P."/>
            <person name="Cantor M.N."/>
            <person name="Hua S.X."/>
        </authorList>
    </citation>
    <scope>NUCLEOTIDE SEQUENCE [LARGE SCALE GENOMIC DNA]</scope>
    <source>
        <strain evidence="1 2">ATCC 200175</strain>
    </source>
</reference>
<accession>A0A0C9SNV3</accession>
<gene>
    <name evidence="1" type="ORF">PAXINDRAFT_158125</name>
</gene>
<sequence>MTHSITPTSCAFSPMKVPCTYHLRARRAELALYHVPLRIETEESQAIPLNRTYFPLHKPLPQDVPSNTLMIVAEAMDCFSSAINVHAIDYVPVHNAPAQRFGKRTSLPDLTGGPGSNAPDIGSTVSVLSAPLARNAKASIKLHEHKVQNENVLMRWFSSCGETTLTHPLPCRNVQVGDLFIHMAANSKDIQVYHCSAKVSIDHNTGEECTGVYLPPAKYACHQEDDAFFSLTQVQKTTEDKVLEVTMMASNITEPAVISHDTQVFPFPFSSTLKKKAETPPDAPKLGQLRRHHETLQTDESNLTTNCPATIRNSEELNGAWKRLQQHQNTFQELHERLEAVCKEVVFERDPHSDAASPAPLSWSSSSPFVVHQTSVQGLIGFVNSIDCHQNDHLRQAWIHLTEELQGYHLQLNHIVSAHWESLKLKINIENSSFLYDNSVDISPIFHFQF</sequence>
<dbReference type="AlphaFoldDB" id="A0A0C9SNV3"/>
<protein>
    <submittedName>
        <fullName evidence="1">Uncharacterized protein</fullName>
    </submittedName>
</protein>
<dbReference type="EMBL" id="KN819616">
    <property type="protein sequence ID" value="KIJ08459.1"/>
    <property type="molecule type" value="Genomic_DNA"/>
</dbReference>